<dbReference type="Pfam" id="PF00326">
    <property type="entry name" value="Peptidase_S9"/>
    <property type="match status" value="1"/>
</dbReference>
<evidence type="ECO:0000313" key="4">
    <source>
        <dbReference type="Proteomes" id="UP000192342"/>
    </source>
</evidence>
<organism evidence="3 4">
    <name type="scientific">Oceanococcus atlanticus</name>
    <dbReference type="NCBI Taxonomy" id="1317117"/>
    <lineage>
        <taxon>Bacteria</taxon>
        <taxon>Pseudomonadati</taxon>
        <taxon>Pseudomonadota</taxon>
        <taxon>Gammaproteobacteria</taxon>
        <taxon>Chromatiales</taxon>
        <taxon>Oceanococcaceae</taxon>
        <taxon>Oceanococcus</taxon>
    </lineage>
</organism>
<dbReference type="GO" id="GO:0008236">
    <property type="term" value="F:serine-type peptidase activity"/>
    <property type="evidence" value="ECO:0007669"/>
    <property type="project" value="InterPro"/>
</dbReference>
<dbReference type="SUPFAM" id="SSF53474">
    <property type="entry name" value="alpha/beta-Hydrolases"/>
    <property type="match status" value="1"/>
</dbReference>
<dbReference type="STRING" id="1317117.ATO7_12978"/>
<keyword evidence="1" id="KW-1133">Transmembrane helix</keyword>
<accession>A0A1Y1SC68</accession>
<dbReference type="Proteomes" id="UP000192342">
    <property type="component" value="Unassembled WGS sequence"/>
</dbReference>
<dbReference type="InterPro" id="IPR001375">
    <property type="entry name" value="Peptidase_S9_cat"/>
</dbReference>
<feature type="domain" description="Peptidase S9 prolyl oligopeptidase catalytic" evidence="2">
    <location>
        <begin position="331"/>
        <end position="433"/>
    </location>
</feature>
<name>A0A1Y1SC68_9GAMM</name>
<dbReference type="Gene3D" id="3.40.50.1820">
    <property type="entry name" value="alpha/beta hydrolase"/>
    <property type="match status" value="1"/>
</dbReference>
<keyword evidence="1" id="KW-0812">Transmembrane</keyword>
<dbReference type="PANTHER" id="PTHR13617:SF14">
    <property type="entry name" value="PROTEIN ABHD18"/>
    <property type="match status" value="1"/>
</dbReference>
<feature type="transmembrane region" description="Helical" evidence="1">
    <location>
        <begin position="37"/>
        <end position="57"/>
    </location>
</feature>
<keyword evidence="1" id="KW-0472">Membrane</keyword>
<keyword evidence="4" id="KW-1185">Reference proteome</keyword>
<evidence type="ECO:0000256" key="1">
    <source>
        <dbReference type="SAM" id="Phobius"/>
    </source>
</evidence>
<sequence>MDFNWNPPRKFYWEGAVIAAVGLMLLINLLHWHGAVALMTLPGALIMTGAGVGLLLWTGDSRLTQYAALGAVVTALALPFLALSGEALNALFFALALIAAYLAAARVSLYNYPRIAGAPDVAGHLKALAVIAMDEALMAWFKLVARAPRGQDAVRIADELARWEDYLGRTNWRNAPHAWHETPPDLIKVDSRDRRVMGKSFRHISFESGYAPDSDMPGATRWLSYENNRTAHAWVLEHAGAARPWLVCIHGYRMGSPMADLKVFDPDFFHHKLGLNVVCPILPLHGPRKKGLMSGEGYLEGDFIDFLHAERQAQWDIRRILSWLRLVKHAPRVGVYGVSLGGYNTALLAGLDDDLACAVAGIPVTDIAQTHWRHFPPLELKMMERHGVTLERVQKALSGVNPLNFPVKLESHRLGIYAGSVDTLVWPDQPLNLQKHWGSARLNWYDGSHMSFAGERAVTRTLTETFSNAGLMNNTA</sequence>
<feature type="transmembrane region" description="Helical" evidence="1">
    <location>
        <begin position="90"/>
        <end position="109"/>
    </location>
</feature>
<dbReference type="InterPro" id="IPR029058">
    <property type="entry name" value="AB_hydrolase_fold"/>
</dbReference>
<dbReference type="RefSeq" id="WP_083562382.1">
    <property type="nucleotide sequence ID" value="NZ_AQQV01000003.1"/>
</dbReference>
<dbReference type="EMBL" id="AQQV01000003">
    <property type="protein sequence ID" value="ORE86211.1"/>
    <property type="molecule type" value="Genomic_DNA"/>
</dbReference>
<feature type="transmembrane region" description="Helical" evidence="1">
    <location>
        <begin position="63"/>
        <end position="83"/>
    </location>
</feature>
<gene>
    <name evidence="3" type="ORF">ATO7_12978</name>
</gene>
<feature type="transmembrane region" description="Helical" evidence="1">
    <location>
        <begin position="12"/>
        <end position="30"/>
    </location>
</feature>
<reference evidence="3 4" key="1">
    <citation type="submission" date="2013-04" db="EMBL/GenBank/DDBJ databases">
        <title>Oceanococcus atlanticus 22II-S10r2 Genome Sequencing.</title>
        <authorList>
            <person name="Lai Q."/>
            <person name="Li G."/>
            <person name="Shao Z."/>
        </authorList>
    </citation>
    <scope>NUCLEOTIDE SEQUENCE [LARGE SCALE GENOMIC DNA]</scope>
    <source>
        <strain evidence="3 4">22II-S10r2</strain>
    </source>
</reference>
<dbReference type="GO" id="GO:0006508">
    <property type="term" value="P:proteolysis"/>
    <property type="evidence" value="ECO:0007669"/>
    <property type="project" value="InterPro"/>
</dbReference>
<evidence type="ECO:0000313" key="3">
    <source>
        <dbReference type="EMBL" id="ORE86211.1"/>
    </source>
</evidence>
<evidence type="ECO:0000259" key="2">
    <source>
        <dbReference type="Pfam" id="PF00326"/>
    </source>
</evidence>
<dbReference type="PANTHER" id="PTHR13617">
    <property type="entry name" value="PROTEIN ABHD18"/>
    <property type="match status" value="1"/>
</dbReference>
<proteinExistence type="predicted"/>
<dbReference type="AlphaFoldDB" id="A0A1Y1SC68"/>
<protein>
    <recommendedName>
        <fullName evidence="2">Peptidase S9 prolyl oligopeptidase catalytic domain-containing protein</fullName>
    </recommendedName>
</protein>
<dbReference type="OrthoDB" id="5416778at2"/>
<comment type="caution">
    <text evidence="3">The sequence shown here is derived from an EMBL/GenBank/DDBJ whole genome shotgun (WGS) entry which is preliminary data.</text>
</comment>